<dbReference type="GO" id="GO:0005635">
    <property type="term" value="C:nuclear envelope"/>
    <property type="evidence" value="ECO:0007669"/>
    <property type="project" value="TreeGrafter"/>
</dbReference>
<dbReference type="PANTHER" id="PTHR33416:SF17">
    <property type="entry name" value="PROTEIN KAKU4"/>
    <property type="match status" value="1"/>
</dbReference>
<evidence type="ECO:0000313" key="2">
    <source>
        <dbReference type="EMBL" id="GAA0142065.1"/>
    </source>
</evidence>
<feature type="compositionally biased region" description="Basic and acidic residues" evidence="1">
    <location>
        <begin position="349"/>
        <end position="364"/>
    </location>
</feature>
<accession>A0AAV3NRV0</accession>
<dbReference type="Proteomes" id="UP001454036">
    <property type="component" value="Unassembled WGS sequence"/>
</dbReference>
<dbReference type="PANTHER" id="PTHR33416">
    <property type="entry name" value="NUCLEAR PORE COMPLEX PROTEIN NUP1"/>
    <property type="match status" value="1"/>
</dbReference>
<evidence type="ECO:0008006" key="4">
    <source>
        <dbReference type="Google" id="ProtNLM"/>
    </source>
</evidence>
<comment type="caution">
    <text evidence="2">The sequence shown here is derived from an EMBL/GenBank/DDBJ whole genome shotgun (WGS) entry which is preliminary data.</text>
</comment>
<organism evidence="2 3">
    <name type="scientific">Lithospermum erythrorhizon</name>
    <name type="common">Purple gromwell</name>
    <name type="synonym">Lithospermum officinale var. erythrorhizon</name>
    <dbReference type="NCBI Taxonomy" id="34254"/>
    <lineage>
        <taxon>Eukaryota</taxon>
        <taxon>Viridiplantae</taxon>
        <taxon>Streptophyta</taxon>
        <taxon>Embryophyta</taxon>
        <taxon>Tracheophyta</taxon>
        <taxon>Spermatophyta</taxon>
        <taxon>Magnoliopsida</taxon>
        <taxon>eudicotyledons</taxon>
        <taxon>Gunneridae</taxon>
        <taxon>Pentapetalae</taxon>
        <taxon>asterids</taxon>
        <taxon>lamiids</taxon>
        <taxon>Boraginales</taxon>
        <taxon>Boraginaceae</taxon>
        <taxon>Boraginoideae</taxon>
        <taxon>Lithospermeae</taxon>
        <taxon>Lithospermum</taxon>
    </lineage>
</organism>
<feature type="compositionally biased region" description="Pro residues" evidence="1">
    <location>
        <begin position="37"/>
        <end position="51"/>
    </location>
</feature>
<dbReference type="GO" id="GO:0071763">
    <property type="term" value="P:nuclear membrane organization"/>
    <property type="evidence" value="ECO:0007669"/>
    <property type="project" value="TreeGrafter"/>
</dbReference>
<evidence type="ECO:0000256" key="1">
    <source>
        <dbReference type="SAM" id="MobiDB-lite"/>
    </source>
</evidence>
<keyword evidence="3" id="KW-1185">Reference proteome</keyword>
<proteinExistence type="predicted"/>
<feature type="region of interest" description="Disordered" evidence="1">
    <location>
        <begin position="388"/>
        <end position="444"/>
    </location>
</feature>
<dbReference type="EMBL" id="BAABME010000356">
    <property type="protein sequence ID" value="GAA0142065.1"/>
    <property type="molecule type" value="Genomic_DNA"/>
</dbReference>
<feature type="region of interest" description="Disordered" evidence="1">
    <location>
        <begin position="293"/>
        <end position="364"/>
    </location>
</feature>
<feature type="region of interest" description="Disordered" evidence="1">
    <location>
        <begin position="1"/>
        <end position="54"/>
    </location>
</feature>
<sequence length="444" mass="48649">MDPQPPPHPRSVAVYDGAGGGGKITTNKRRWRFNPYNRPPPPEPAAPPPLRSPSWISGIASGAAKIISAVFVSDSSSSSSSESDEEELEEEINLDDDVNYDNGRDSHLNGTNRSNLAERKHIIKELLLQETFSREECDMLVKIIHSRVLEHSSVDRVETVDSALIPGRSILNVTPDHAVMEAKKFLEEKNAGRSLQSEFGHGSSGLYSSMIQHIGSEAGSPADMAKSYMQSLPPWASPSTGHFELRTHSTMLTRLTSEEKLHSASKEGKYVASGAWNMQEEIRRVRSKATEDILRPLSSSKDTNFSCGNGSKSAELTEPALQQHSETQKANSVSPLPASLSEGDTMGENQRHTVEGNTTSHEKMTNDFPLEYKCELLSELHVDVPTGYDSANVESGSQKSYEGLSQEQSEPEGKKVGAGKSDGLNMNQQGKTPVRRQPRRQKKA</sequence>
<feature type="compositionally biased region" description="Polar residues" evidence="1">
    <location>
        <begin position="297"/>
        <end position="334"/>
    </location>
</feature>
<evidence type="ECO:0000313" key="3">
    <source>
        <dbReference type="Proteomes" id="UP001454036"/>
    </source>
</evidence>
<protein>
    <recommendedName>
        <fullName evidence="4">Protein KAKU4</fullName>
    </recommendedName>
</protein>
<feature type="compositionally biased region" description="Polar residues" evidence="1">
    <location>
        <begin position="392"/>
        <end position="408"/>
    </location>
</feature>
<reference evidence="2 3" key="1">
    <citation type="submission" date="2024-01" db="EMBL/GenBank/DDBJ databases">
        <title>The complete chloroplast genome sequence of Lithospermum erythrorhizon: insights into the phylogenetic relationship among Boraginaceae species and the maternal lineages of purple gromwells.</title>
        <authorList>
            <person name="Okada T."/>
            <person name="Watanabe K."/>
        </authorList>
    </citation>
    <scope>NUCLEOTIDE SEQUENCE [LARGE SCALE GENOMIC DNA]</scope>
</reference>
<feature type="compositionally biased region" description="Basic residues" evidence="1">
    <location>
        <begin position="433"/>
        <end position="444"/>
    </location>
</feature>
<dbReference type="AlphaFoldDB" id="A0AAV3NRV0"/>
<gene>
    <name evidence="2" type="ORF">LIER_03050</name>
</gene>
<name>A0AAV3NRV0_LITER</name>